<sequence length="135" mass="14599">VAVHQVPQALGDLLQAHISDRILFLVFLNLVLLLLGMFLESFSAVIVFVPILFPLALDFGIDPLHFGILATVNLAIGYITPPYGATLFVACGISGQSVRAVSAHVLPILIAMLLVLVVVTYWPDTVLWLPRLAAQ</sequence>
<accession>A0A382LQ24</accession>
<keyword evidence="3" id="KW-0997">Cell inner membrane</keyword>
<feature type="domain" description="TRAP C4-dicarboxylate transport system permease DctM subunit" evidence="8">
    <location>
        <begin position="2"/>
        <end position="123"/>
    </location>
</feature>
<dbReference type="InterPro" id="IPR004681">
    <property type="entry name" value="TRAP_DctM"/>
</dbReference>
<organism evidence="9">
    <name type="scientific">marine metagenome</name>
    <dbReference type="NCBI Taxonomy" id="408172"/>
    <lineage>
        <taxon>unclassified sequences</taxon>
        <taxon>metagenomes</taxon>
        <taxon>ecological metagenomes</taxon>
    </lineage>
</organism>
<evidence type="ECO:0000256" key="2">
    <source>
        <dbReference type="ARBA" id="ARBA00022475"/>
    </source>
</evidence>
<keyword evidence="5 7" id="KW-1133">Transmembrane helix</keyword>
<gene>
    <name evidence="9" type="ORF">METZ01_LOCUS291662</name>
</gene>
<evidence type="ECO:0000256" key="6">
    <source>
        <dbReference type="ARBA" id="ARBA00023136"/>
    </source>
</evidence>
<evidence type="ECO:0000256" key="4">
    <source>
        <dbReference type="ARBA" id="ARBA00022692"/>
    </source>
</evidence>
<dbReference type="InterPro" id="IPR010656">
    <property type="entry name" value="DctM"/>
</dbReference>
<feature type="transmembrane region" description="Helical" evidence="7">
    <location>
        <begin position="22"/>
        <end position="53"/>
    </location>
</feature>
<dbReference type="PANTHER" id="PTHR33362:SF3">
    <property type="entry name" value="SIALIC ACID TRAP TRANSPORTER PERMEASE PROTEIN SIAT"/>
    <property type="match status" value="1"/>
</dbReference>
<comment type="subcellular location">
    <subcellularLocation>
        <location evidence="1">Cell inner membrane</location>
        <topology evidence="1">Multi-pass membrane protein</topology>
    </subcellularLocation>
</comment>
<evidence type="ECO:0000256" key="3">
    <source>
        <dbReference type="ARBA" id="ARBA00022519"/>
    </source>
</evidence>
<keyword evidence="6 7" id="KW-0472">Membrane</keyword>
<feature type="transmembrane region" description="Helical" evidence="7">
    <location>
        <begin position="65"/>
        <end position="89"/>
    </location>
</feature>
<protein>
    <recommendedName>
        <fullName evidence="8">TRAP C4-dicarboxylate transport system permease DctM subunit domain-containing protein</fullName>
    </recommendedName>
</protein>
<dbReference type="Pfam" id="PF06808">
    <property type="entry name" value="DctM"/>
    <property type="match status" value="1"/>
</dbReference>
<proteinExistence type="predicted"/>
<dbReference type="GO" id="GO:0005886">
    <property type="term" value="C:plasma membrane"/>
    <property type="evidence" value="ECO:0007669"/>
    <property type="project" value="UniProtKB-SubCell"/>
</dbReference>
<dbReference type="GO" id="GO:0022857">
    <property type="term" value="F:transmembrane transporter activity"/>
    <property type="evidence" value="ECO:0007669"/>
    <property type="project" value="TreeGrafter"/>
</dbReference>
<evidence type="ECO:0000259" key="8">
    <source>
        <dbReference type="Pfam" id="PF06808"/>
    </source>
</evidence>
<keyword evidence="2" id="KW-1003">Cell membrane</keyword>
<feature type="transmembrane region" description="Helical" evidence="7">
    <location>
        <begin position="101"/>
        <end position="122"/>
    </location>
</feature>
<feature type="non-terminal residue" evidence="9">
    <location>
        <position position="1"/>
    </location>
</feature>
<evidence type="ECO:0000256" key="1">
    <source>
        <dbReference type="ARBA" id="ARBA00004429"/>
    </source>
</evidence>
<dbReference type="EMBL" id="UINC01088512">
    <property type="protein sequence ID" value="SVC38808.1"/>
    <property type="molecule type" value="Genomic_DNA"/>
</dbReference>
<dbReference type="AlphaFoldDB" id="A0A382LQ24"/>
<evidence type="ECO:0000256" key="7">
    <source>
        <dbReference type="SAM" id="Phobius"/>
    </source>
</evidence>
<reference evidence="9" key="1">
    <citation type="submission" date="2018-05" db="EMBL/GenBank/DDBJ databases">
        <authorList>
            <person name="Lanie J.A."/>
            <person name="Ng W.-L."/>
            <person name="Kazmierczak K.M."/>
            <person name="Andrzejewski T.M."/>
            <person name="Davidsen T.M."/>
            <person name="Wayne K.J."/>
            <person name="Tettelin H."/>
            <person name="Glass J.I."/>
            <person name="Rusch D."/>
            <person name="Podicherti R."/>
            <person name="Tsui H.-C.T."/>
            <person name="Winkler M.E."/>
        </authorList>
    </citation>
    <scope>NUCLEOTIDE SEQUENCE</scope>
</reference>
<name>A0A382LQ24_9ZZZZ</name>
<evidence type="ECO:0000313" key="9">
    <source>
        <dbReference type="EMBL" id="SVC38808.1"/>
    </source>
</evidence>
<keyword evidence="4 7" id="KW-0812">Transmembrane</keyword>
<evidence type="ECO:0000256" key="5">
    <source>
        <dbReference type="ARBA" id="ARBA00022989"/>
    </source>
</evidence>
<dbReference type="PANTHER" id="PTHR33362">
    <property type="entry name" value="SIALIC ACID TRAP TRANSPORTER PERMEASE PROTEIN SIAT-RELATED"/>
    <property type="match status" value="1"/>
</dbReference>